<dbReference type="AlphaFoldDB" id="A0A199W072"/>
<evidence type="ECO:0000256" key="4">
    <source>
        <dbReference type="ARBA" id="ARBA00009592"/>
    </source>
</evidence>
<evidence type="ECO:0000256" key="15">
    <source>
        <dbReference type="ARBA" id="ARBA00022777"/>
    </source>
</evidence>
<evidence type="ECO:0000256" key="18">
    <source>
        <dbReference type="ARBA" id="ARBA00023136"/>
    </source>
</evidence>
<evidence type="ECO:0000256" key="7">
    <source>
        <dbReference type="ARBA" id="ARBA00022527"/>
    </source>
</evidence>
<feature type="signal peptide" evidence="25">
    <location>
        <begin position="1"/>
        <end position="34"/>
    </location>
</feature>
<dbReference type="FunFam" id="3.80.10.10:FF:000129">
    <property type="entry name" value="Leucine-rich repeat receptor-like kinase"/>
    <property type="match status" value="1"/>
</dbReference>
<keyword evidence="20" id="KW-0325">Glycoprotein</keyword>
<evidence type="ECO:0000256" key="19">
    <source>
        <dbReference type="ARBA" id="ARBA00023170"/>
    </source>
</evidence>
<dbReference type="InterPro" id="IPR017441">
    <property type="entry name" value="Protein_kinase_ATP_BS"/>
</dbReference>
<evidence type="ECO:0000256" key="9">
    <source>
        <dbReference type="ARBA" id="ARBA00022614"/>
    </source>
</evidence>
<evidence type="ECO:0000256" key="12">
    <source>
        <dbReference type="ARBA" id="ARBA00022729"/>
    </source>
</evidence>
<gene>
    <name evidence="27" type="ORF">ACMD2_11013</name>
</gene>
<dbReference type="InterPro" id="IPR013210">
    <property type="entry name" value="LRR_N_plant-typ"/>
</dbReference>
<dbReference type="SMART" id="SM00369">
    <property type="entry name" value="LRR_TYP"/>
    <property type="match status" value="8"/>
</dbReference>
<keyword evidence="7" id="KW-0723">Serine/threonine-protein kinase</keyword>
<evidence type="ECO:0000256" key="22">
    <source>
        <dbReference type="ARBA" id="ARBA00048679"/>
    </source>
</evidence>
<dbReference type="InterPro" id="IPR001611">
    <property type="entry name" value="Leu-rich_rpt"/>
</dbReference>
<evidence type="ECO:0000256" key="11">
    <source>
        <dbReference type="ARBA" id="ARBA00022692"/>
    </source>
</evidence>
<keyword evidence="13" id="KW-0677">Repeat</keyword>
<dbReference type="PROSITE" id="PS50011">
    <property type="entry name" value="PROTEIN_KINASE_DOM"/>
    <property type="match status" value="1"/>
</dbReference>
<evidence type="ECO:0000259" key="26">
    <source>
        <dbReference type="PROSITE" id="PS50011"/>
    </source>
</evidence>
<dbReference type="SUPFAM" id="SSF56112">
    <property type="entry name" value="Protein kinase-like (PK-like)"/>
    <property type="match status" value="1"/>
</dbReference>
<keyword evidence="14 23" id="KW-0547">Nucleotide-binding</keyword>
<dbReference type="GO" id="GO:0005886">
    <property type="term" value="C:plasma membrane"/>
    <property type="evidence" value="ECO:0007669"/>
    <property type="project" value="UniProtKB-SubCell"/>
</dbReference>
<comment type="similarity">
    <text evidence="3">Belongs to the protein kinase superfamily. Ser/Thr protein kinase family.</text>
</comment>
<keyword evidence="10" id="KW-0808">Transferase</keyword>
<dbReference type="Gene3D" id="3.30.200.20">
    <property type="entry name" value="Phosphorylase Kinase, domain 1"/>
    <property type="match status" value="1"/>
</dbReference>
<dbReference type="EMBL" id="LSRQ01000455">
    <property type="protein sequence ID" value="OAY82638.1"/>
    <property type="molecule type" value="Genomic_DNA"/>
</dbReference>
<evidence type="ECO:0000256" key="3">
    <source>
        <dbReference type="ARBA" id="ARBA00008684"/>
    </source>
</evidence>
<keyword evidence="6" id="KW-1003">Cell membrane</keyword>
<feature type="domain" description="Protein kinase" evidence="26">
    <location>
        <begin position="774"/>
        <end position="1050"/>
    </location>
</feature>
<dbReference type="EC" id="2.7.11.1" evidence="5"/>
<keyword evidence="19 27" id="KW-0675">Receptor</keyword>
<keyword evidence="12 25" id="KW-0732">Signal</keyword>
<dbReference type="Proteomes" id="UP000092600">
    <property type="component" value="Unassembled WGS sequence"/>
</dbReference>
<dbReference type="GO" id="GO:0005524">
    <property type="term" value="F:ATP binding"/>
    <property type="evidence" value="ECO:0007669"/>
    <property type="project" value="UniProtKB-UniRule"/>
</dbReference>
<accession>A0A199W072</accession>
<evidence type="ECO:0000256" key="14">
    <source>
        <dbReference type="ARBA" id="ARBA00022741"/>
    </source>
</evidence>
<dbReference type="Pfam" id="PF07714">
    <property type="entry name" value="PK_Tyr_Ser-Thr"/>
    <property type="match status" value="1"/>
</dbReference>
<dbReference type="InterPro" id="IPR011009">
    <property type="entry name" value="Kinase-like_dom_sf"/>
</dbReference>
<keyword evidence="11 24" id="KW-0812">Transmembrane</keyword>
<keyword evidence="18 24" id="KW-0472">Membrane</keyword>
<dbReference type="SMART" id="SM00220">
    <property type="entry name" value="S_TKc"/>
    <property type="match status" value="1"/>
</dbReference>
<dbReference type="PRINTS" id="PR00019">
    <property type="entry name" value="LEURICHRPT"/>
</dbReference>
<name>A0A199W072_ANACO</name>
<comment type="similarity">
    <text evidence="4">Belongs to the RLP family.</text>
</comment>
<keyword evidence="9" id="KW-0433">Leucine-rich repeat</keyword>
<evidence type="ECO:0000256" key="8">
    <source>
        <dbReference type="ARBA" id="ARBA00022553"/>
    </source>
</evidence>
<evidence type="ECO:0000256" key="25">
    <source>
        <dbReference type="SAM" id="SignalP"/>
    </source>
</evidence>
<dbReference type="InterPro" id="IPR003591">
    <property type="entry name" value="Leu-rich_rpt_typical-subtyp"/>
</dbReference>
<dbReference type="PANTHER" id="PTHR48006">
    <property type="entry name" value="LEUCINE-RICH REPEAT-CONTAINING PROTEIN DDB_G0281931-RELATED"/>
    <property type="match status" value="1"/>
</dbReference>
<dbReference type="Pfam" id="PF13855">
    <property type="entry name" value="LRR_8"/>
    <property type="match status" value="3"/>
</dbReference>
<organism evidence="27 28">
    <name type="scientific">Ananas comosus</name>
    <name type="common">Pineapple</name>
    <name type="synonym">Ananas ananas</name>
    <dbReference type="NCBI Taxonomy" id="4615"/>
    <lineage>
        <taxon>Eukaryota</taxon>
        <taxon>Viridiplantae</taxon>
        <taxon>Streptophyta</taxon>
        <taxon>Embryophyta</taxon>
        <taxon>Tracheophyta</taxon>
        <taxon>Spermatophyta</taxon>
        <taxon>Magnoliopsida</taxon>
        <taxon>Liliopsida</taxon>
        <taxon>Poales</taxon>
        <taxon>Bromeliaceae</taxon>
        <taxon>Bromelioideae</taxon>
        <taxon>Ananas</taxon>
    </lineage>
</organism>
<dbReference type="Pfam" id="PF00560">
    <property type="entry name" value="LRR_1"/>
    <property type="match status" value="3"/>
</dbReference>
<dbReference type="FunFam" id="1.10.510.10:FF:000309">
    <property type="entry name" value="Leucine-rich repeat receptor-like protein kinase"/>
    <property type="match status" value="1"/>
</dbReference>
<evidence type="ECO:0000313" key="27">
    <source>
        <dbReference type="EMBL" id="OAY82638.1"/>
    </source>
</evidence>
<evidence type="ECO:0000256" key="17">
    <source>
        <dbReference type="ARBA" id="ARBA00022989"/>
    </source>
</evidence>
<comment type="caution">
    <text evidence="27">The sequence shown here is derived from an EMBL/GenBank/DDBJ whole genome shotgun (WGS) entry which is preliminary data.</text>
</comment>
<dbReference type="Pfam" id="PF08263">
    <property type="entry name" value="LRRNT_2"/>
    <property type="match status" value="1"/>
</dbReference>
<dbReference type="InterPro" id="IPR008271">
    <property type="entry name" value="Ser/Thr_kinase_AS"/>
</dbReference>
<dbReference type="SUPFAM" id="SSF52058">
    <property type="entry name" value="L domain-like"/>
    <property type="match status" value="2"/>
</dbReference>
<proteinExistence type="inferred from homology"/>
<reference evidence="27 28" key="1">
    <citation type="journal article" date="2016" name="DNA Res.">
        <title>The draft genome of MD-2 pineapple using hybrid error correction of long reads.</title>
        <authorList>
            <person name="Redwan R.M."/>
            <person name="Saidin A."/>
            <person name="Kumar S.V."/>
        </authorList>
    </citation>
    <scope>NUCLEOTIDE SEQUENCE [LARGE SCALE GENOMIC DNA]</scope>
    <source>
        <strain evidence="28">cv. MD2</strain>
        <tissue evidence="27">Leaf</tissue>
    </source>
</reference>
<keyword evidence="16 23" id="KW-0067">ATP-binding</keyword>
<evidence type="ECO:0000256" key="20">
    <source>
        <dbReference type="ARBA" id="ARBA00023180"/>
    </source>
</evidence>
<evidence type="ECO:0000256" key="1">
    <source>
        <dbReference type="ARBA" id="ARBA00004162"/>
    </source>
</evidence>
<evidence type="ECO:0000256" key="6">
    <source>
        <dbReference type="ARBA" id="ARBA00022475"/>
    </source>
</evidence>
<evidence type="ECO:0000256" key="5">
    <source>
        <dbReference type="ARBA" id="ARBA00012513"/>
    </source>
</evidence>
<dbReference type="FunFam" id="3.30.200.20:FF:000309">
    <property type="entry name" value="Leucine-rich repeat receptor protein kinase MSP1"/>
    <property type="match status" value="1"/>
</dbReference>
<comment type="catalytic activity">
    <reaction evidence="22">
        <text>L-seryl-[protein] + ATP = O-phospho-L-seryl-[protein] + ADP + H(+)</text>
        <dbReference type="Rhea" id="RHEA:17989"/>
        <dbReference type="Rhea" id="RHEA-COMP:9863"/>
        <dbReference type="Rhea" id="RHEA-COMP:11604"/>
        <dbReference type="ChEBI" id="CHEBI:15378"/>
        <dbReference type="ChEBI" id="CHEBI:29999"/>
        <dbReference type="ChEBI" id="CHEBI:30616"/>
        <dbReference type="ChEBI" id="CHEBI:83421"/>
        <dbReference type="ChEBI" id="CHEBI:456216"/>
        <dbReference type="EC" id="2.7.11.1"/>
    </reaction>
</comment>
<protein>
    <recommendedName>
        <fullName evidence="5">non-specific serine/threonine protein kinase</fullName>
        <ecNumber evidence="5">2.7.11.1</ecNumber>
    </recommendedName>
</protein>
<dbReference type="Gene3D" id="1.10.510.10">
    <property type="entry name" value="Transferase(Phosphotransferase) domain 1"/>
    <property type="match status" value="1"/>
</dbReference>
<dbReference type="InterPro" id="IPR032675">
    <property type="entry name" value="LRR_dom_sf"/>
</dbReference>
<comment type="catalytic activity">
    <reaction evidence="21">
        <text>L-threonyl-[protein] + ATP = O-phospho-L-threonyl-[protein] + ADP + H(+)</text>
        <dbReference type="Rhea" id="RHEA:46608"/>
        <dbReference type="Rhea" id="RHEA-COMP:11060"/>
        <dbReference type="Rhea" id="RHEA-COMP:11605"/>
        <dbReference type="ChEBI" id="CHEBI:15378"/>
        <dbReference type="ChEBI" id="CHEBI:30013"/>
        <dbReference type="ChEBI" id="CHEBI:30616"/>
        <dbReference type="ChEBI" id="CHEBI:61977"/>
        <dbReference type="ChEBI" id="CHEBI:456216"/>
        <dbReference type="EC" id="2.7.11.1"/>
    </reaction>
</comment>
<dbReference type="PROSITE" id="PS00108">
    <property type="entry name" value="PROTEIN_KINASE_ST"/>
    <property type="match status" value="1"/>
</dbReference>
<dbReference type="FunFam" id="3.80.10.10:FF:000213">
    <property type="entry name" value="Tyrosine-sulfated glycopeptide receptor 1"/>
    <property type="match status" value="1"/>
</dbReference>
<feature type="binding site" evidence="23">
    <location>
        <position position="802"/>
    </location>
    <ligand>
        <name>ATP</name>
        <dbReference type="ChEBI" id="CHEBI:30616"/>
    </ligand>
</feature>
<sequence>MGNRGDPSKLLFMRTWRLLLCLLFFYTAPTNSQGQESFCSSSDLDALRGFSKGLNSNIKDWGLNSSAAATVDCCTWTGVSCDDSSTGFSGGRRVIGLDLQSMKLKGSISDSLAGLDHLKWLNLSFNYLRGTVPIQLFHLPQLERLDLSSNELSGPTPMNISLPSIRAFNISYNSFNGTHPVLTGSTGLLVFDVSFNLFVGWIDTSICNSPTKIQVLRFSMNMFSGDFPVGFGNCGSLEELAVDLNGISGNLPDDLFKLSSLKLLYLQENQLSGRMSTRFSNLSNLSQLDISFNSFSGNIPNIFGSLKKLEYFSAQSNSFRGSLPSALSNLASLRVLYLRNNSLSGEISLNCSAMTHLSSLDLGTNFFTGTIDNLSNCLELRSLNLARNNLRGEIPPSFKNLDSLSYISLSNNSFSNLSSALRVLQDCPSLTSLVLTRNFLDGDQTAQMIGIHGFRNTEVLVIANCHLSGSIPQWLINCTKLKVLDLSWNQLDGAIPSWIGSFERLFYLDLSNNSLTGEIPISFSTMKGLVTRNTTQPPSENEDFPFFIKRNNSGRGLQYNQFSSFPPSMILCHNMLIGPISPGFGNLKNLHVLDLSWNRFSGIIPEELSGMSGLETLDLSHNILSGSIPSSLTKLNFLSSFSVAYNNLSGPIPTGGQFSTFSYSDFEGNARLCDFHFASCPSRVSVQTVAQRTKNKGAVIGISLSIGLGTAFILVFIYLFVARANARRQEHATKSVSDSNGNFELAPSTLVFLFQNTENKELTINDILKATNNFDQANIIGCGGFGLVYKAILPDGTKLAIKRLSGDYGQMEREFKAEVETLSRAQHTNLVLLQGYCRIASDRLLIYTFMENGSLDYWLHEKPDGRTTLNWERRLNIAQGAAKGLAYLHLSCQPHILHRDIKSSNILLNENFEAHLADFGLARLILPYDTHVTTDLVGTLGYIPPEYGHSSVATFRGDVYSFGVVLLELLTGKRPVDMCKPKGGRELISWVLQMKKENHVAEVFDPLIYEKKHTNQLMQMLEIACICLSDNPKMRPLTHQLVTWLDNISLGSKTPS</sequence>
<dbReference type="GO" id="GO:0004674">
    <property type="term" value="F:protein serine/threonine kinase activity"/>
    <property type="evidence" value="ECO:0007669"/>
    <property type="project" value="UniProtKB-KW"/>
</dbReference>
<evidence type="ECO:0000256" key="24">
    <source>
        <dbReference type="SAM" id="Phobius"/>
    </source>
</evidence>
<evidence type="ECO:0000256" key="10">
    <source>
        <dbReference type="ARBA" id="ARBA00022679"/>
    </source>
</evidence>
<feature type="transmembrane region" description="Helical" evidence="24">
    <location>
        <begin position="698"/>
        <end position="721"/>
    </location>
</feature>
<dbReference type="FunFam" id="3.80.10.10:FF:000041">
    <property type="entry name" value="LRR receptor-like serine/threonine-protein kinase ERECTA"/>
    <property type="match status" value="1"/>
</dbReference>
<dbReference type="InterPro" id="IPR051824">
    <property type="entry name" value="LRR_Rcpt-Like_S/T_Kinase"/>
</dbReference>
<dbReference type="InterPro" id="IPR000719">
    <property type="entry name" value="Prot_kinase_dom"/>
</dbReference>
<keyword evidence="15" id="KW-0418">Kinase</keyword>
<evidence type="ECO:0000256" key="13">
    <source>
        <dbReference type="ARBA" id="ARBA00022737"/>
    </source>
</evidence>
<dbReference type="Gene3D" id="3.80.10.10">
    <property type="entry name" value="Ribonuclease Inhibitor"/>
    <property type="match status" value="4"/>
</dbReference>
<evidence type="ECO:0000256" key="16">
    <source>
        <dbReference type="ARBA" id="ARBA00022840"/>
    </source>
</evidence>
<evidence type="ECO:0000313" key="28">
    <source>
        <dbReference type="Proteomes" id="UP000092600"/>
    </source>
</evidence>
<keyword evidence="17 24" id="KW-1133">Transmembrane helix</keyword>
<evidence type="ECO:0000256" key="21">
    <source>
        <dbReference type="ARBA" id="ARBA00047899"/>
    </source>
</evidence>
<dbReference type="InterPro" id="IPR001245">
    <property type="entry name" value="Ser-Thr/Tyr_kinase_cat_dom"/>
</dbReference>
<feature type="chain" id="PRO_5008286227" description="non-specific serine/threonine protein kinase" evidence="25">
    <location>
        <begin position="35"/>
        <end position="1056"/>
    </location>
</feature>
<evidence type="ECO:0000256" key="2">
    <source>
        <dbReference type="ARBA" id="ARBA00004479"/>
    </source>
</evidence>
<dbReference type="STRING" id="4615.A0A199W072"/>
<dbReference type="PANTHER" id="PTHR48006:SF20">
    <property type="entry name" value="OS08G0276400 PROTEIN"/>
    <property type="match status" value="1"/>
</dbReference>
<dbReference type="SMART" id="SM00365">
    <property type="entry name" value="LRR_SD22"/>
    <property type="match status" value="7"/>
</dbReference>
<keyword evidence="8" id="KW-0597">Phosphoprotein</keyword>
<comment type="subcellular location">
    <subcellularLocation>
        <location evidence="1">Cell membrane</location>
        <topology evidence="1">Single-pass membrane protein</topology>
    </subcellularLocation>
    <subcellularLocation>
        <location evidence="2">Membrane</location>
        <topology evidence="2">Single-pass type I membrane protein</topology>
    </subcellularLocation>
</comment>
<evidence type="ECO:0000256" key="23">
    <source>
        <dbReference type="PROSITE-ProRule" id="PRU10141"/>
    </source>
</evidence>
<dbReference type="PROSITE" id="PS00107">
    <property type="entry name" value="PROTEIN_KINASE_ATP"/>
    <property type="match status" value="1"/>
</dbReference>